<dbReference type="PANTHER" id="PTHR30625:SF3">
    <property type="entry name" value="TOL-PAL SYSTEM PROTEIN TOLQ"/>
    <property type="match status" value="1"/>
</dbReference>
<evidence type="ECO:0000256" key="2">
    <source>
        <dbReference type="ARBA" id="ARBA00022475"/>
    </source>
</evidence>
<proteinExistence type="inferred from homology"/>
<dbReference type="Pfam" id="PF01618">
    <property type="entry name" value="MotA_ExbB"/>
    <property type="match status" value="1"/>
</dbReference>
<dbReference type="RefSeq" id="WP_023494564.1">
    <property type="nucleotide sequence ID" value="NZ_AYLO01000056.1"/>
</dbReference>
<keyword evidence="4 8" id="KW-1133">Transmembrane helix</keyword>
<dbReference type="InterPro" id="IPR050790">
    <property type="entry name" value="ExbB/TolQ_transport"/>
</dbReference>
<keyword evidence="11" id="KW-1185">Reference proteome</keyword>
<dbReference type="Proteomes" id="UP000017842">
    <property type="component" value="Unassembled WGS sequence"/>
</dbReference>
<sequence>MTEKTSALTNNPQAAIQAPLPGSPAIPDADTASAGAANTIHSTATDIAPAASKLVSSAANITASTGSDVTTSLIVDGTLWVLIVFSVVTWTLILIKGIQHLRVSHYNRVYGKKFWGAQDFQAASELDINKGPAARVAGIGFDTLREADGGTTTHDLEHAGDRQELLDRRLRQQMQKERGSLESGLSILATIGSISPFVGLFGTVWGIMGALTNISKSGSASLEVVAGPIGEALIATAVGIAVAVPAVIGYNFYIRRNKVIWAYLDDFAIDFIHLALKTSFLIKRQRPNSAASSHGSEIGLKKPTQKQDQEDFNAEGARI</sequence>
<evidence type="ECO:0000256" key="4">
    <source>
        <dbReference type="ARBA" id="ARBA00022989"/>
    </source>
</evidence>
<feature type="transmembrane region" description="Helical" evidence="8">
    <location>
        <begin position="77"/>
        <end position="95"/>
    </location>
</feature>
<evidence type="ECO:0000313" key="10">
    <source>
        <dbReference type="EMBL" id="ESS72398.1"/>
    </source>
</evidence>
<evidence type="ECO:0000256" key="8">
    <source>
        <dbReference type="SAM" id="Phobius"/>
    </source>
</evidence>
<keyword evidence="3 8" id="KW-0812">Transmembrane</keyword>
<evidence type="ECO:0000256" key="3">
    <source>
        <dbReference type="ARBA" id="ARBA00022692"/>
    </source>
</evidence>
<evidence type="ECO:0000313" key="11">
    <source>
        <dbReference type="Proteomes" id="UP000017842"/>
    </source>
</evidence>
<dbReference type="eggNOG" id="COG0811">
    <property type="taxonomic scope" value="Bacteria"/>
</dbReference>
<feature type="transmembrane region" description="Helical" evidence="8">
    <location>
        <begin position="184"/>
        <end position="212"/>
    </location>
</feature>
<evidence type="ECO:0000256" key="7">
    <source>
        <dbReference type="SAM" id="MobiDB-lite"/>
    </source>
</evidence>
<accession>V5C6K9</accession>
<evidence type="ECO:0000256" key="5">
    <source>
        <dbReference type="ARBA" id="ARBA00023136"/>
    </source>
</evidence>
<evidence type="ECO:0000256" key="6">
    <source>
        <dbReference type="RuleBase" id="RU004057"/>
    </source>
</evidence>
<evidence type="ECO:0000259" key="9">
    <source>
        <dbReference type="Pfam" id="PF01618"/>
    </source>
</evidence>
<protein>
    <submittedName>
        <fullName evidence="10">MotA/TolQ/ExbB proton channel</fullName>
    </submittedName>
</protein>
<feature type="region of interest" description="Disordered" evidence="7">
    <location>
        <begin position="289"/>
        <end position="319"/>
    </location>
</feature>
<feature type="transmembrane region" description="Helical" evidence="8">
    <location>
        <begin position="232"/>
        <end position="253"/>
    </location>
</feature>
<feature type="region of interest" description="Disordered" evidence="7">
    <location>
        <begin position="1"/>
        <end position="22"/>
    </location>
</feature>
<dbReference type="InterPro" id="IPR002898">
    <property type="entry name" value="MotA_ExbB_proton_chnl"/>
</dbReference>
<feature type="domain" description="MotA/TolQ/ExbB proton channel" evidence="9">
    <location>
        <begin position="158"/>
        <end position="262"/>
    </location>
</feature>
<name>V5C6K9_9GAMM</name>
<keyword evidence="5 8" id="KW-0472">Membrane</keyword>
<dbReference type="PATRIC" id="fig|1116472.3.peg.1796"/>
<comment type="caution">
    <text evidence="10">The sequence shown here is derived from an EMBL/GenBank/DDBJ whole genome shotgun (WGS) entry which is preliminary data.</text>
</comment>
<keyword evidence="6" id="KW-0653">Protein transport</keyword>
<keyword evidence="6" id="KW-0813">Transport</keyword>
<comment type="subcellular location">
    <subcellularLocation>
        <location evidence="1">Cell membrane</location>
        <topology evidence="1">Multi-pass membrane protein</topology>
    </subcellularLocation>
    <subcellularLocation>
        <location evidence="6">Membrane</location>
        <topology evidence="6">Multi-pass membrane protein</topology>
    </subcellularLocation>
</comment>
<dbReference type="AlphaFoldDB" id="V5C6K9"/>
<keyword evidence="2" id="KW-1003">Cell membrane</keyword>
<feature type="compositionally biased region" description="Polar residues" evidence="7">
    <location>
        <begin position="1"/>
        <end position="14"/>
    </location>
</feature>
<dbReference type="PANTHER" id="PTHR30625">
    <property type="entry name" value="PROTEIN TOLQ"/>
    <property type="match status" value="1"/>
</dbReference>
<dbReference type="GO" id="GO:0005886">
    <property type="term" value="C:plasma membrane"/>
    <property type="evidence" value="ECO:0007669"/>
    <property type="project" value="UniProtKB-SubCell"/>
</dbReference>
<dbReference type="EMBL" id="AYLO01000056">
    <property type="protein sequence ID" value="ESS72398.1"/>
    <property type="molecule type" value="Genomic_DNA"/>
</dbReference>
<organism evidence="10 11">
    <name type="scientific">Methyloglobulus morosus KoM1</name>
    <dbReference type="NCBI Taxonomy" id="1116472"/>
    <lineage>
        <taxon>Bacteria</taxon>
        <taxon>Pseudomonadati</taxon>
        <taxon>Pseudomonadota</taxon>
        <taxon>Gammaproteobacteria</taxon>
        <taxon>Methylococcales</taxon>
        <taxon>Methylococcaceae</taxon>
        <taxon>Methyloglobulus</taxon>
    </lineage>
</organism>
<dbReference type="STRING" id="1116472.MGMO_58c00050"/>
<evidence type="ECO:0000256" key="1">
    <source>
        <dbReference type="ARBA" id="ARBA00004651"/>
    </source>
</evidence>
<dbReference type="GO" id="GO:0017038">
    <property type="term" value="P:protein import"/>
    <property type="evidence" value="ECO:0007669"/>
    <property type="project" value="TreeGrafter"/>
</dbReference>
<reference evidence="10 11" key="1">
    <citation type="journal article" date="2013" name="Genome Announc.">
        <title>Draft Genome Sequence of the Methanotrophic Gammaproteobacterium Methyloglobulus morosus DSM 22980 Strain KoM1.</title>
        <authorList>
            <person name="Poehlein A."/>
            <person name="Deutzmann J.S."/>
            <person name="Daniel R."/>
            <person name="Simeonova D.D."/>
        </authorList>
    </citation>
    <scope>NUCLEOTIDE SEQUENCE [LARGE SCALE GENOMIC DNA]</scope>
    <source>
        <strain evidence="10 11">KoM1</strain>
    </source>
</reference>
<gene>
    <name evidence="10" type="ORF">MGMO_58c00050</name>
</gene>
<comment type="similarity">
    <text evidence="6">Belongs to the exbB/tolQ family.</text>
</comment>